<proteinExistence type="predicted"/>
<dbReference type="OrthoDB" id="10065625at2759"/>
<evidence type="ECO:0008006" key="3">
    <source>
        <dbReference type="Google" id="ProtNLM"/>
    </source>
</evidence>
<comment type="caution">
    <text evidence="1">The sequence shown here is derived from an EMBL/GenBank/DDBJ whole genome shotgun (WGS) entry which is preliminary data.</text>
</comment>
<keyword evidence="2" id="KW-1185">Reference proteome</keyword>
<evidence type="ECO:0000313" key="1">
    <source>
        <dbReference type="EMBL" id="GBP61549.1"/>
    </source>
</evidence>
<name>A0A4C1XGY4_EUMVA</name>
<dbReference type="Proteomes" id="UP000299102">
    <property type="component" value="Unassembled WGS sequence"/>
</dbReference>
<organism evidence="1 2">
    <name type="scientific">Eumeta variegata</name>
    <name type="common">Bagworm moth</name>
    <name type="synonym">Eumeta japonica</name>
    <dbReference type="NCBI Taxonomy" id="151549"/>
    <lineage>
        <taxon>Eukaryota</taxon>
        <taxon>Metazoa</taxon>
        <taxon>Ecdysozoa</taxon>
        <taxon>Arthropoda</taxon>
        <taxon>Hexapoda</taxon>
        <taxon>Insecta</taxon>
        <taxon>Pterygota</taxon>
        <taxon>Neoptera</taxon>
        <taxon>Endopterygota</taxon>
        <taxon>Lepidoptera</taxon>
        <taxon>Glossata</taxon>
        <taxon>Ditrysia</taxon>
        <taxon>Tineoidea</taxon>
        <taxon>Psychidae</taxon>
        <taxon>Oiketicinae</taxon>
        <taxon>Eumeta</taxon>
    </lineage>
</organism>
<protein>
    <recommendedName>
        <fullName evidence="3">Reverse transcriptase domain-containing protein</fullName>
    </recommendedName>
</protein>
<dbReference type="EMBL" id="BGZK01000816">
    <property type="protein sequence ID" value="GBP61549.1"/>
    <property type="molecule type" value="Genomic_DNA"/>
</dbReference>
<accession>A0A4C1XGY4</accession>
<gene>
    <name evidence="1" type="ORF">EVAR_44020_1</name>
</gene>
<evidence type="ECO:0000313" key="2">
    <source>
        <dbReference type="Proteomes" id="UP000299102"/>
    </source>
</evidence>
<reference evidence="1 2" key="1">
    <citation type="journal article" date="2019" name="Commun. Biol.">
        <title>The bagworm genome reveals a unique fibroin gene that provides high tensile strength.</title>
        <authorList>
            <person name="Kono N."/>
            <person name="Nakamura H."/>
            <person name="Ohtoshi R."/>
            <person name="Tomita M."/>
            <person name="Numata K."/>
            <person name="Arakawa K."/>
        </authorList>
    </citation>
    <scope>NUCLEOTIDE SEQUENCE [LARGE SCALE GENOMIC DNA]</scope>
</reference>
<dbReference type="AlphaFoldDB" id="A0A4C1XGY4"/>
<sequence>MWECDPELPGLRRCVKLIGSVYIVFTNNEILTEMASSLMRAGRGAPRRSSKPCSLLVGTDIGRLWVDAHVYAGEGVFPDLMKESKEIPIFKGSILGPFPFSVYINGFGLVKDVHGIVLFVDDTSFQGRGASVTAITNAVTTACTEVLPCFLRHAACGLN</sequence>